<keyword evidence="4" id="KW-0410">Iron transport</keyword>
<dbReference type="Pfam" id="PF00005">
    <property type="entry name" value="ABC_tran"/>
    <property type="match status" value="1"/>
</dbReference>
<dbReference type="CDD" id="cd03214">
    <property type="entry name" value="ABC_Iron-Siderophores_B12_Hemin"/>
    <property type="match status" value="1"/>
</dbReference>
<keyword evidence="3" id="KW-1003">Cell membrane</keyword>
<dbReference type="InterPro" id="IPR003593">
    <property type="entry name" value="AAA+_ATPase"/>
</dbReference>
<dbReference type="Proteomes" id="UP000253498">
    <property type="component" value="Unassembled WGS sequence"/>
</dbReference>
<dbReference type="PROSITE" id="PS00211">
    <property type="entry name" value="ABC_TRANSPORTER_1"/>
    <property type="match status" value="1"/>
</dbReference>
<comment type="subcellular location">
    <subcellularLocation>
        <location evidence="1">Cell membrane</location>
        <topology evidence="1">Peripheral membrane protein</topology>
    </subcellularLocation>
</comment>
<evidence type="ECO:0000256" key="1">
    <source>
        <dbReference type="ARBA" id="ARBA00004202"/>
    </source>
</evidence>
<keyword evidence="8" id="KW-0406">Ion transport</keyword>
<evidence type="ECO:0000256" key="2">
    <source>
        <dbReference type="ARBA" id="ARBA00022448"/>
    </source>
</evidence>
<evidence type="ECO:0000256" key="7">
    <source>
        <dbReference type="ARBA" id="ARBA00023004"/>
    </source>
</evidence>
<keyword evidence="6" id="KW-0067">ATP-binding</keyword>
<dbReference type="SMART" id="SM00382">
    <property type="entry name" value="AAA"/>
    <property type="match status" value="1"/>
</dbReference>
<keyword evidence="9" id="KW-0472">Membrane</keyword>
<reference evidence="11 12" key="1">
    <citation type="submission" date="2015-06" db="EMBL/GenBank/DDBJ databases">
        <title>The Genome Sequence of Enterococcus hirae 88EA1.</title>
        <authorList>
            <consortium name="The Broad Institute Genomics Platform"/>
            <consortium name="The Broad Institute Genome Sequencing Center for Infectious Disease"/>
            <person name="Earl A.M."/>
            <person name="Van Tyne D."/>
            <person name="Lebreton F."/>
            <person name="Saavedra J.T."/>
            <person name="Gilmore M.S."/>
            <person name="Manson McGuire A."/>
            <person name="Clock S."/>
            <person name="Crupain M."/>
            <person name="Rangan U."/>
            <person name="Young S."/>
            <person name="Abouelleil A."/>
            <person name="Cao P."/>
            <person name="Chapman S.B."/>
            <person name="Griggs A."/>
            <person name="Priest M."/>
            <person name="Shea T."/>
            <person name="Wortman J."/>
            <person name="Nusbaum C."/>
            <person name="Birren B."/>
        </authorList>
    </citation>
    <scope>NUCLEOTIDE SEQUENCE [LARGE SCALE GENOMIC DNA]</scope>
    <source>
        <strain evidence="11 12">88EA1</strain>
    </source>
</reference>
<dbReference type="PANTHER" id="PTHR42771:SF4">
    <property type="entry name" value="IRON(3+)-HYDROXAMATE IMPORT ATP-BINDING PROTEIN FHUC"/>
    <property type="match status" value="1"/>
</dbReference>
<dbReference type="GO" id="GO:0005524">
    <property type="term" value="F:ATP binding"/>
    <property type="evidence" value="ECO:0007669"/>
    <property type="project" value="UniProtKB-KW"/>
</dbReference>
<dbReference type="GO" id="GO:0005886">
    <property type="term" value="C:plasma membrane"/>
    <property type="evidence" value="ECO:0007669"/>
    <property type="project" value="UniProtKB-SubCell"/>
</dbReference>
<gene>
    <name evidence="11" type="ORF">EB03_01088</name>
</gene>
<dbReference type="InterPro" id="IPR017871">
    <property type="entry name" value="ABC_transporter-like_CS"/>
</dbReference>
<comment type="caution">
    <text evidence="11">The sequence shown here is derived from an EMBL/GenBank/DDBJ whole genome shotgun (WGS) entry which is preliminary data.</text>
</comment>
<dbReference type="InterPro" id="IPR003439">
    <property type="entry name" value="ABC_transporter-like_ATP-bd"/>
</dbReference>
<dbReference type="GO" id="GO:0016887">
    <property type="term" value="F:ATP hydrolysis activity"/>
    <property type="evidence" value="ECO:0007669"/>
    <property type="project" value="InterPro"/>
</dbReference>
<evidence type="ECO:0000313" key="11">
    <source>
        <dbReference type="EMBL" id="RBT69418.1"/>
    </source>
</evidence>
<evidence type="ECO:0000256" key="3">
    <source>
        <dbReference type="ARBA" id="ARBA00022475"/>
    </source>
</evidence>
<dbReference type="FunFam" id="3.40.50.300:FF:000134">
    <property type="entry name" value="Iron-enterobactin ABC transporter ATP-binding protein"/>
    <property type="match status" value="1"/>
</dbReference>
<evidence type="ECO:0000259" key="10">
    <source>
        <dbReference type="PROSITE" id="PS50893"/>
    </source>
</evidence>
<evidence type="ECO:0000256" key="8">
    <source>
        <dbReference type="ARBA" id="ARBA00023065"/>
    </source>
</evidence>
<dbReference type="AlphaFoldDB" id="A0AB37IBP8"/>
<proteinExistence type="predicted"/>
<dbReference type="RefSeq" id="WP_179293195.1">
    <property type="nucleotide sequence ID" value="NZ_JBFCRC010000014.1"/>
</dbReference>
<name>A0AB37IBP8_ENTHR</name>
<feature type="domain" description="ABC transporter" evidence="10">
    <location>
        <begin position="13"/>
        <end position="249"/>
    </location>
</feature>
<keyword evidence="5" id="KW-0547">Nucleotide-binding</keyword>
<evidence type="ECO:0000256" key="6">
    <source>
        <dbReference type="ARBA" id="ARBA00022840"/>
    </source>
</evidence>
<dbReference type="SUPFAM" id="SSF52540">
    <property type="entry name" value="P-loop containing nucleoside triphosphate hydrolases"/>
    <property type="match status" value="1"/>
</dbReference>
<dbReference type="PROSITE" id="PS50893">
    <property type="entry name" value="ABC_TRANSPORTER_2"/>
    <property type="match status" value="1"/>
</dbReference>
<sequence>MIFRERMKHLTTIEAVDITTGYLNKQVIEKMSIKIPEGKVTSLIGPNGSGKSTLLKSFTRLLPVKEGKIIVDGSEISTYSPKMLAQKIALLAQSSEHPLGMTVEEVVSYGRYPYQKFFSGLNEEDLHAIQWALEATQLTKLKERELSSLSGGQAQRVWIAMALAQEADILILDEPTTFLDPAHQLEILHLLKEINHIKQTTILMSIHDINHASRFSDYLIGMKAGQIVVQGTPDEVITTSWMREIYEIEAQIIELPETNKPVVLSYDLINDRKEDEQ</sequence>
<dbReference type="Gene3D" id="3.40.50.300">
    <property type="entry name" value="P-loop containing nucleotide triphosphate hydrolases"/>
    <property type="match status" value="1"/>
</dbReference>
<evidence type="ECO:0000313" key="12">
    <source>
        <dbReference type="Proteomes" id="UP000253498"/>
    </source>
</evidence>
<protein>
    <recommendedName>
        <fullName evidence="10">ABC transporter domain-containing protein</fullName>
    </recommendedName>
</protein>
<dbReference type="InterPro" id="IPR027417">
    <property type="entry name" value="P-loop_NTPase"/>
</dbReference>
<evidence type="ECO:0000256" key="5">
    <source>
        <dbReference type="ARBA" id="ARBA00022741"/>
    </source>
</evidence>
<dbReference type="GO" id="GO:0006826">
    <property type="term" value="P:iron ion transport"/>
    <property type="evidence" value="ECO:0007669"/>
    <property type="project" value="UniProtKB-KW"/>
</dbReference>
<accession>A0AB37IBP8</accession>
<keyword evidence="7" id="KW-0408">Iron</keyword>
<dbReference type="PANTHER" id="PTHR42771">
    <property type="entry name" value="IRON(3+)-HYDROXAMATE IMPORT ATP-BINDING PROTEIN FHUC"/>
    <property type="match status" value="1"/>
</dbReference>
<dbReference type="InterPro" id="IPR051535">
    <property type="entry name" value="Siderophore_ABC-ATPase"/>
</dbReference>
<organism evidence="11 12">
    <name type="scientific">Enterococcus hirae</name>
    <dbReference type="NCBI Taxonomy" id="1354"/>
    <lineage>
        <taxon>Bacteria</taxon>
        <taxon>Bacillati</taxon>
        <taxon>Bacillota</taxon>
        <taxon>Bacilli</taxon>
        <taxon>Lactobacillales</taxon>
        <taxon>Enterococcaceae</taxon>
        <taxon>Enterococcus</taxon>
    </lineage>
</organism>
<evidence type="ECO:0000256" key="9">
    <source>
        <dbReference type="ARBA" id="ARBA00023136"/>
    </source>
</evidence>
<keyword evidence="2" id="KW-0813">Transport</keyword>
<dbReference type="EMBL" id="LESJ01000004">
    <property type="protein sequence ID" value="RBT69418.1"/>
    <property type="molecule type" value="Genomic_DNA"/>
</dbReference>
<evidence type="ECO:0000256" key="4">
    <source>
        <dbReference type="ARBA" id="ARBA00022496"/>
    </source>
</evidence>